<dbReference type="PANTHER" id="PTHR30012">
    <property type="entry name" value="GENERAL SECRETION PATHWAY PROTEIN"/>
    <property type="match status" value="1"/>
</dbReference>
<evidence type="ECO:0000256" key="2">
    <source>
        <dbReference type="ARBA" id="ARBA00005745"/>
    </source>
</evidence>
<dbReference type="PANTHER" id="PTHR30012:SF0">
    <property type="entry name" value="TYPE II SECRETION SYSTEM PROTEIN F-RELATED"/>
    <property type="match status" value="1"/>
</dbReference>
<evidence type="ECO:0000256" key="4">
    <source>
        <dbReference type="ARBA" id="ARBA00022519"/>
    </source>
</evidence>
<gene>
    <name evidence="10" type="ORF">A3H06_00535</name>
</gene>
<comment type="caution">
    <text evidence="10">The sequence shown here is derived from an EMBL/GenBank/DDBJ whole genome shotgun (WGS) entry which is preliminary data.</text>
</comment>
<feature type="transmembrane region" description="Helical" evidence="8">
    <location>
        <begin position="168"/>
        <end position="193"/>
    </location>
</feature>
<dbReference type="GO" id="GO:0005886">
    <property type="term" value="C:plasma membrane"/>
    <property type="evidence" value="ECO:0007669"/>
    <property type="project" value="UniProtKB-SubCell"/>
</dbReference>
<proteinExistence type="inferred from homology"/>
<dbReference type="Gene3D" id="1.20.81.30">
    <property type="entry name" value="Type II secretion system (T2SS), domain F"/>
    <property type="match status" value="2"/>
</dbReference>
<comment type="similarity">
    <text evidence="2">Belongs to the GSP F family.</text>
</comment>
<dbReference type="Proteomes" id="UP000176976">
    <property type="component" value="Unassembled WGS sequence"/>
</dbReference>
<organism evidence="10 11">
    <name type="scientific">Candidatus Colwellbacteria bacterium RIFCSPLOWO2_12_FULL_44_13</name>
    <dbReference type="NCBI Taxonomy" id="1797694"/>
    <lineage>
        <taxon>Bacteria</taxon>
        <taxon>Candidatus Colwelliibacteriota</taxon>
    </lineage>
</organism>
<dbReference type="EMBL" id="MHJC01000011">
    <property type="protein sequence ID" value="OGY61742.1"/>
    <property type="molecule type" value="Genomic_DNA"/>
</dbReference>
<keyword evidence="5 8" id="KW-0812">Transmembrane</keyword>
<protein>
    <recommendedName>
        <fullName evidence="9">Type II secretion system protein GspF domain-containing protein</fullName>
    </recommendedName>
</protein>
<feature type="domain" description="Type II secretion system protein GspF" evidence="9">
    <location>
        <begin position="69"/>
        <end position="191"/>
    </location>
</feature>
<dbReference type="InterPro" id="IPR018076">
    <property type="entry name" value="T2SS_GspF_dom"/>
</dbReference>
<dbReference type="PRINTS" id="PR00812">
    <property type="entry name" value="BCTERIALGSPF"/>
</dbReference>
<feature type="domain" description="Type II secretion system protein GspF" evidence="9">
    <location>
        <begin position="271"/>
        <end position="392"/>
    </location>
</feature>
<sequence>MKIKYKARTKTGELQSGLIEAADKEAALNTLSSHDLYVISIDEIKESHWLDFITNFFGRVKSKDLMVLTRQFAALLGAKVPLADALRTLQRQTKNQILRETMGEVANDVDAGLSLSQALDRQNNVFSLFYVNMVRSAEITGRMEETISFLADYLEKETIIVNKVRNALIYPVFVIVLFFIVAIVMIIFVLPVIKPIFEESGVQLPFLTRVLLDSGDFLSTWWWAILVVVLGFGISIREYLKTPEGKIVYGETVLKLPLVSNLLKKLYLSRFAESISVLVRSGIPIAQAIEITGHTVGSIVYREALHQAAEDVRTGQLFSQALAKNEILFPPIVTQMVAIGEETGKIEELLKRISEFFGREVEELVGNLVELIQPIIMLFIGVAVALLFASILKPIYDLASTF</sequence>
<feature type="transmembrane region" description="Helical" evidence="8">
    <location>
        <begin position="221"/>
        <end position="240"/>
    </location>
</feature>
<keyword evidence="4" id="KW-0997">Cell inner membrane</keyword>
<dbReference type="Pfam" id="PF00482">
    <property type="entry name" value="T2SSF"/>
    <property type="match status" value="2"/>
</dbReference>
<evidence type="ECO:0000259" key="9">
    <source>
        <dbReference type="Pfam" id="PF00482"/>
    </source>
</evidence>
<evidence type="ECO:0000256" key="6">
    <source>
        <dbReference type="ARBA" id="ARBA00022989"/>
    </source>
</evidence>
<evidence type="ECO:0000313" key="11">
    <source>
        <dbReference type="Proteomes" id="UP000176976"/>
    </source>
</evidence>
<comment type="subcellular location">
    <subcellularLocation>
        <location evidence="1">Cell inner membrane</location>
        <topology evidence="1">Multi-pass membrane protein</topology>
    </subcellularLocation>
</comment>
<accession>A0A1G1ZAR8</accession>
<dbReference type="AlphaFoldDB" id="A0A1G1ZAR8"/>
<keyword evidence="6 8" id="KW-1133">Transmembrane helix</keyword>
<dbReference type="InterPro" id="IPR003004">
    <property type="entry name" value="GspF/PilC"/>
</dbReference>
<evidence type="ECO:0000256" key="8">
    <source>
        <dbReference type="SAM" id="Phobius"/>
    </source>
</evidence>
<keyword evidence="7 8" id="KW-0472">Membrane</keyword>
<feature type="transmembrane region" description="Helical" evidence="8">
    <location>
        <begin position="375"/>
        <end position="396"/>
    </location>
</feature>
<reference evidence="10 11" key="1">
    <citation type="journal article" date="2016" name="Nat. Commun.">
        <title>Thousands of microbial genomes shed light on interconnected biogeochemical processes in an aquifer system.</title>
        <authorList>
            <person name="Anantharaman K."/>
            <person name="Brown C.T."/>
            <person name="Hug L.A."/>
            <person name="Sharon I."/>
            <person name="Castelle C.J."/>
            <person name="Probst A.J."/>
            <person name="Thomas B.C."/>
            <person name="Singh A."/>
            <person name="Wilkins M.J."/>
            <person name="Karaoz U."/>
            <person name="Brodie E.L."/>
            <person name="Williams K.H."/>
            <person name="Hubbard S.S."/>
            <person name="Banfield J.F."/>
        </authorList>
    </citation>
    <scope>NUCLEOTIDE SEQUENCE [LARGE SCALE GENOMIC DNA]</scope>
</reference>
<dbReference type="FunFam" id="1.20.81.30:FF:000001">
    <property type="entry name" value="Type II secretion system protein F"/>
    <property type="match status" value="2"/>
</dbReference>
<name>A0A1G1ZAR8_9BACT</name>
<evidence type="ECO:0000256" key="1">
    <source>
        <dbReference type="ARBA" id="ARBA00004429"/>
    </source>
</evidence>
<evidence type="ECO:0000256" key="5">
    <source>
        <dbReference type="ARBA" id="ARBA00022692"/>
    </source>
</evidence>
<dbReference type="InterPro" id="IPR042094">
    <property type="entry name" value="T2SS_GspF_sf"/>
</dbReference>
<keyword evidence="3" id="KW-1003">Cell membrane</keyword>
<evidence type="ECO:0000313" key="10">
    <source>
        <dbReference type="EMBL" id="OGY61742.1"/>
    </source>
</evidence>
<evidence type="ECO:0000256" key="3">
    <source>
        <dbReference type="ARBA" id="ARBA00022475"/>
    </source>
</evidence>
<evidence type="ECO:0000256" key="7">
    <source>
        <dbReference type="ARBA" id="ARBA00023136"/>
    </source>
</evidence>